<dbReference type="Gene3D" id="1.20.1250.20">
    <property type="entry name" value="MFS general substrate transporter like domains"/>
    <property type="match status" value="1"/>
</dbReference>
<dbReference type="InterPro" id="IPR036259">
    <property type="entry name" value="MFS_trans_sf"/>
</dbReference>
<keyword evidence="10" id="KW-1185">Reference proteome</keyword>
<dbReference type="PROSITE" id="PS50850">
    <property type="entry name" value="MFS"/>
    <property type="match status" value="1"/>
</dbReference>
<proteinExistence type="inferred from homology"/>
<dbReference type="OrthoDB" id="440553at2759"/>
<dbReference type="CDD" id="cd17323">
    <property type="entry name" value="MFS_Tpo1_MDR_like"/>
    <property type="match status" value="1"/>
</dbReference>
<keyword evidence="2" id="KW-0813">Transport</keyword>
<dbReference type="GO" id="GO:0005886">
    <property type="term" value="C:plasma membrane"/>
    <property type="evidence" value="ECO:0007669"/>
    <property type="project" value="UniProtKB-ARBA"/>
</dbReference>
<feature type="transmembrane region" description="Helical" evidence="7">
    <location>
        <begin position="454"/>
        <end position="480"/>
    </location>
</feature>
<dbReference type="Gene3D" id="1.20.1720.10">
    <property type="entry name" value="Multidrug resistance protein D"/>
    <property type="match status" value="1"/>
</dbReference>
<evidence type="ECO:0000256" key="3">
    <source>
        <dbReference type="ARBA" id="ARBA00022692"/>
    </source>
</evidence>
<evidence type="ECO:0000256" key="6">
    <source>
        <dbReference type="ARBA" id="ARBA00038347"/>
    </source>
</evidence>
<dbReference type="AlphaFoldDB" id="A0A9P6VZR0"/>
<sequence>MENTSNSEIDHLNESHHEKFEIDASRGNQKEYFNSDELLNSQVSEHQSGGSTKAIQKESNVPYSRFTQYQKYGLVAQCAFTGFFSSIAGAIYYPALTIIENKFHITEEQANISIVVYFLFQGITPSIMGSMADTYGRRPIVITSVFVYCCACIGLACAQNYSQLIGLRCLQAAGIAPVIAINSGICGDYTTKKERGGYVGYVSGFVVIGFAFGSLIGAGLAATWSWRAIFWFLVIGSGTCLISTIIFLPETKRTIVGNGSITPRNYLNKAPALSIPTIRRSLHLDNPDYESLETMKKTKDVAILGILKNKQILILLTVAAIQYSCWTTHQAALTTVLSKKYHLGVTKIGLRYLPNGICSLLRLSMVGCGRYLNYSYKKEVLKYQNWLNAQKQQLLIDYNNDMQQVENKISNDPYYSFNICRARLRPGLVTLLLSNAGYIAYCWCIEVKAPLASILVTSGFGSLFSSCILTMATTLCVDVFPSLSSTASGCLNLFRCVTSAIFIACLDKMVKKMNYGGVFTFMGCLSISSSLLLLLVIKDGKRLAFENNVKY</sequence>
<evidence type="ECO:0000256" key="7">
    <source>
        <dbReference type="SAM" id="Phobius"/>
    </source>
</evidence>
<keyword evidence="5 7" id="KW-0472">Membrane</keyword>
<comment type="subcellular location">
    <subcellularLocation>
        <location evidence="1">Membrane</location>
        <topology evidence="1">Multi-pass membrane protein</topology>
    </subcellularLocation>
</comment>
<dbReference type="InterPro" id="IPR011701">
    <property type="entry name" value="MFS"/>
</dbReference>
<evidence type="ECO:0000256" key="4">
    <source>
        <dbReference type="ARBA" id="ARBA00022989"/>
    </source>
</evidence>
<evidence type="ECO:0000256" key="5">
    <source>
        <dbReference type="ARBA" id="ARBA00023136"/>
    </source>
</evidence>
<evidence type="ECO:0000313" key="9">
    <source>
        <dbReference type="EMBL" id="KAG0659669.1"/>
    </source>
</evidence>
<dbReference type="InterPro" id="IPR020846">
    <property type="entry name" value="MFS_dom"/>
</dbReference>
<feature type="transmembrane region" description="Helical" evidence="7">
    <location>
        <begin position="74"/>
        <end position="98"/>
    </location>
</feature>
<feature type="transmembrane region" description="Helical" evidence="7">
    <location>
        <begin position="518"/>
        <end position="537"/>
    </location>
</feature>
<reference evidence="9 10" key="1">
    <citation type="submission" date="2020-11" db="EMBL/GenBank/DDBJ databases">
        <title>Kefir isolates.</title>
        <authorList>
            <person name="Marcisauskas S."/>
            <person name="Kim Y."/>
            <person name="Blasche S."/>
        </authorList>
    </citation>
    <scope>NUCLEOTIDE SEQUENCE [LARGE SCALE GENOMIC DNA]</scope>
    <source>
        <strain evidence="9 10">OG2</strain>
    </source>
</reference>
<feature type="transmembrane region" description="Helical" evidence="7">
    <location>
        <begin position="140"/>
        <end position="158"/>
    </location>
</feature>
<dbReference type="GO" id="GO:0022857">
    <property type="term" value="F:transmembrane transporter activity"/>
    <property type="evidence" value="ECO:0007669"/>
    <property type="project" value="InterPro"/>
</dbReference>
<name>A0A9P6VZR0_MAUEX</name>
<evidence type="ECO:0000313" key="10">
    <source>
        <dbReference type="Proteomes" id="UP000750334"/>
    </source>
</evidence>
<evidence type="ECO:0000256" key="2">
    <source>
        <dbReference type="ARBA" id="ARBA00022448"/>
    </source>
</evidence>
<evidence type="ECO:0000259" key="8">
    <source>
        <dbReference type="PROSITE" id="PS50850"/>
    </source>
</evidence>
<accession>A0A9P6VZR0</accession>
<feature type="transmembrane region" description="Helical" evidence="7">
    <location>
        <begin position="228"/>
        <end position="248"/>
    </location>
</feature>
<protein>
    <recommendedName>
        <fullName evidence="8">Major facilitator superfamily (MFS) profile domain-containing protein</fullName>
    </recommendedName>
</protein>
<feature type="transmembrane region" description="Helical" evidence="7">
    <location>
        <begin position="198"/>
        <end position="222"/>
    </location>
</feature>
<feature type="transmembrane region" description="Helical" evidence="7">
    <location>
        <begin position="110"/>
        <end position="128"/>
    </location>
</feature>
<feature type="domain" description="Major facilitator superfamily (MFS) profile" evidence="8">
    <location>
        <begin position="74"/>
        <end position="541"/>
    </location>
</feature>
<dbReference type="PANTHER" id="PTHR23502:SF51">
    <property type="entry name" value="QUINIDINE RESISTANCE PROTEIN 1-RELATED"/>
    <property type="match status" value="1"/>
</dbReference>
<evidence type="ECO:0000256" key="1">
    <source>
        <dbReference type="ARBA" id="ARBA00004141"/>
    </source>
</evidence>
<keyword evidence="4 7" id="KW-1133">Transmembrane helix</keyword>
<dbReference type="SUPFAM" id="SSF103473">
    <property type="entry name" value="MFS general substrate transporter"/>
    <property type="match status" value="1"/>
</dbReference>
<dbReference type="EMBL" id="PUHR01000188">
    <property type="protein sequence ID" value="KAG0659669.1"/>
    <property type="molecule type" value="Genomic_DNA"/>
</dbReference>
<dbReference type="Proteomes" id="UP000750334">
    <property type="component" value="Unassembled WGS sequence"/>
</dbReference>
<gene>
    <name evidence="9" type="ORF">C6P45_001772</name>
</gene>
<comment type="caution">
    <text evidence="9">The sequence shown here is derived from an EMBL/GenBank/DDBJ whole genome shotgun (WGS) entry which is preliminary data.</text>
</comment>
<organism evidence="9 10">
    <name type="scientific">Maudiozyma exigua</name>
    <name type="common">Yeast</name>
    <name type="synonym">Kazachstania exigua</name>
    <dbReference type="NCBI Taxonomy" id="34358"/>
    <lineage>
        <taxon>Eukaryota</taxon>
        <taxon>Fungi</taxon>
        <taxon>Dikarya</taxon>
        <taxon>Ascomycota</taxon>
        <taxon>Saccharomycotina</taxon>
        <taxon>Saccharomycetes</taxon>
        <taxon>Saccharomycetales</taxon>
        <taxon>Saccharomycetaceae</taxon>
        <taxon>Maudiozyma</taxon>
    </lineage>
</organism>
<dbReference type="Pfam" id="PF07690">
    <property type="entry name" value="MFS_1"/>
    <property type="match status" value="1"/>
</dbReference>
<keyword evidence="3 7" id="KW-0812">Transmembrane</keyword>
<dbReference type="PANTHER" id="PTHR23502">
    <property type="entry name" value="MAJOR FACILITATOR SUPERFAMILY"/>
    <property type="match status" value="1"/>
</dbReference>
<comment type="similarity">
    <text evidence="6">Belongs to the major facilitator superfamily. CAR1 family.</text>
</comment>